<feature type="transmembrane region" description="Helical" evidence="1">
    <location>
        <begin position="357"/>
        <end position="374"/>
    </location>
</feature>
<feature type="transmembrane region" description="Helical" evidence="1">
    <location>
        <begin position="113"/>
        <end position="134"/>
    </location>
</feature>
<evidence type="ECO:0000313" key="3">
    <source>
        <dbReference type="Proteomes" id="UP000322791"/>
    </source>
</evidence>
<keyword evidence="1" id="KW-0472">Membrane</keyword>
<feature type="transmembrane region" description="Helical" evidence="1">
    <location>
        <begin position="82"/>
        <end position="101"/>
    </location>
</feature>
<dbReference type="Pfam" id="PF19510">
    <property type="entry name" value="DUF6044"/>
    <property type="match status" value="1"/>
</dbReference>
<proteinExistence type="predicted"/>
<keyword evidence="3" id="KW-1185">Reference proteome</keyword>
<dbReference type="AlphaFoldDB" id="A0A5D6UVM8"/>
<evidence type="ECO:0008006" key="4">
    <source>
        <dbReference type="Google" id="ProtNLM"/>
    </source>
</evidence>
<feature type="transmembrane region" description="Helical" evidence="1">
    <location>
        <begin position="154"/>
        <end position="187"/>
    </location>
</feature>
<accession>A0A5D6UVM8</accession>
<evidence type="ECO:0000256" key="1">
    <source>
        <dbReference type="SAM" id="Phobius"/>
    </source>
</evidence>
<organism evidence="2 3">
    <name type="scientific">Hymenobacter lutimineralis</name>
    <dbReference type="NCBI Taxonomy" id="2606448"/>
    <lineage>
        <taxon>Bacteria</taxon>
        <taxon>Pseudomonadati</taxon>
        <taxon>Bacteroidota</taxon>
        <taxon>Cytophagia</taxon>
        <taxon>Cytophagales</taxon>
        <taxon>Hymenobacteraceae</taxon>
        <taxon>Hymenobacter</taxon>
    </lineage>
</organism>
<feature type="transmembrane region" description="Helical" evidence="1">
    <location>
        <begin position="331"/>
        <end position="350"/>
    </location>
</feature>
<dbReference type="EMBL" id="VTHL01000015">
    <property type="protein sequence ID" value="TYZ07811.1"/>
    <property type="molecule type" value="Genomic_DNA"/>
</dbReference>
<feature type="transmembrane region" description="Helical" evidence="1">
    <location>
        <begin position="292"/>
        <end position="311"/>
    </location>
</feature>
<dbReference type="Proteomes" id="UP000322791">
    <property type="component" value="Unassembled WGS sequence"/>
</dbReference>
<name>A0A5D6UVM8_9BACT</name>
<gene>
    <name evidence="2" type="ORF">FY528_14030</name>
</gene>
<reference evidence="2 3" key="1">
    <citation type="submission" date="2019-08" db="EMBL/GenBank/DDBJ databases">
        <authorList>
            <person name="Seo M.-J."/>
        </authorList>
    </citation>
    <scope>NUCLEOTIDE SEQUENCE [LARGE SCALE GENOMIC DNA]</scope>
    <source>
        <strain evidence="2 3">KIGAM108</strain>
    </source>
</reference>
<dbReference type="InterPro" id="IPR046107">
    <property type="entry name" value="DUF6044"/>
</dbReference>
<protein>
    <recommendedName>
        <fullName evidence="4">YfhO family protein</fullName>
    </recommendedName>
</protein>
<keyword evidence="1" id="KW-1133">Transmembrane helix</keyword>
<evidence type="ECO:0000313" key="2">
    <source>
        <dbReference type="EMBL" id="TYZ07811.1"/>
    </source>
</evidence>
<sequence length="552" mass="61703">MALAVLLLPLWVLGPQTYITLDDNLDAELAGPYLLARTGTALNYGAHTVLPQIMNGLPRNALRPGLSVTVACFELLPPLPAYLLNMVLVRVAGLLSMYALLRCWLLPAREQRALAAGVALSWAMLPLYSMYGLSVLGQPAVLLAVHTLRGPKPVLWPWLLLALFPLWSNLVLAGVFVLVGAGGYLAWTDWQQRRLSWRAWLGLVLLAVSYGVVEFPLLFSLLRHHFVPHRTEFDLLQLAPATLLSQVRGTLMFGLMGQYHSSLFFRGLLLLTVLLAWWQARLQRRAFPARPVICLLVMLTLLAGFCGFYPSLLGALQGGLPFLRTFNLTRFHFLTPLLWLVVWVLALRTLPAARVRWALVVAQLLVVLLMHREWTLNLRQLLGRPAAAEPNYQQMVAHALFTRVQQALQVRSGQAPAGYRIACLGLPPAVAQLNGFYTLDSYQNNYPLPYKHRFRRLIAGELSKSPQLRTYFDAWGNRCYLLAAELGKNFRVPASHAPIQDFAFDAATFKQLGGRYVVSAVALAHPARSGLQRVGDFADATAYWHLYVYETL</sequence>
<feature type="transmembrane region" description="Helical" evidence="1">
    <location>
        <begin position="263"/>
        <end position="280"/>
    </location>
</feature>
<keyword evidence="1" id="KW-0812">Transmembrane</keyword>
<feature type="transmembrane region" description="Helical" evidence="1">
    <location>
        <begin position="199"/>
        <end position="222"/>
    </location>
</feature>
<comment type="caution">
    <text evidence="2">The sequence shown here is derived from an EMBL/GenBank/DDBJ whole genome shotgun (WGS) entry which is preliminary data.</text>
</comment>